<dbReference type="SUPFAM" id="SSF52799">
    <property type="entry name" value="(Phosphotyrosine protein) phosphatases II"/>
    <property type="match status" value="1"/>
</dbReference>
<dbReference type="RefSeq" id="WP_125650317.1">
    <property type="nucleotide sequence ID" value="NZ_JBHTOH010000085.1"/>
</dbReference>
<dbReference type="Gene3D" id="3.90.190.10">
    <property type="entry name" value="Protein tyrosine phosphatase superfamily"/>
    <property type="match status" value="1"/>
</dbReference>
<comment type="caution">
    <text evidence="1">The sequence shown here is derived from an EMBL/GenBank/DDBJ whole genome shotgun (WGS) entry which is preliminary data.</text>
</comment>
<dbReference type="InterPro" id="IPR029021">
    <property type="entry name" value="Prot-tyrosine_phosphatase-like"/>
</dbReference>
<sequence length="263" mass="30041">MTSRLLNIKNGHNFRELGGYQTQTGQHIKYHKIVRSGHLCDLSVADQTYLNDYGVFQDIDFRSTDEVKNGPDKVPSQAEYIFDPVFSEDETHSTEDAEKIATELNEKPNIGYQKMVEAYHNLVTDPHAIKAYQRFFELLLANDQDNQAILFHCTGGKDRTGMGAYFLLNALGVDQATIRQDYLMTNDVTQDFLKEFLQDLKKKGHNSVSIENSRAFWIVDPGYLAQAEADIKAMSGNVHNYLKYELNVNENDLADLRKIYLTD</sequence>
<dbReference type="InterPro" id="IPR026893">
    <property type="entry name" value="Tyr/Ser_Pase_IphP-type"/>
</dbReference>
<name>A0ABW4BPF4_9LACO</name>
<dbReference type="Proteomes" id="UP001597191">
    <property type="component" value="Unassembled WGS sequence"/>
</dbReference>
<keyword evidence="1" id="KW-0378">Hydrolase</keyword>
<organism evidence="1 2">
    <name type="scientific">Lapidilactobacillus gannanensis</name>
    <dbReference type="NCBI Taxonomy" id="2486002"/>
    <lineage>
        <taxon>Bacteria</taxon>
        <taxon>Bacillati</taxon>
        <taxon>Bacillota</taxon>
        <taxon>Bacilli</taxon>
        <taxon>Lactobacillales</taxon>
        <taxon>Lactobacillaceae</taxon>
        <taxon>Lapidilactobacillus</taxon>
    </lineage>
</organism>
<dbReference type="Pfam" id="PF13350">
    <property type="entry name" value="Y_phosphatase3"/>
    <property type="match status" value="1"/>
</dbReference>
<dbReference type="GO" id="GO:0004725">
    <property type="term" value="F:protein tyrosine phosphatase activity"/>
    <property type="evidence" value="ECO:0007669"/>
    <property type="project" value="UniProtKB-EC"/>
</dbReference>
<gene>
    <name evidence="1" type="ORF">ACFQ4R_08915</name>
</gene>
<keyword evidence="2" id="KW-1185">Reference proteome</keyword>
<dbReference type="EC" id="3.1.3.48" evidence="1"/>
<dbReference type="PROSITE" id="PS00383">
    <property type="entry name" value="TYR_PHOSPHATASE_1"/>
    <property type="match status" value="1"/>
</dbReference>
<dbReference type="EMBL" id="JBHTOH010000085">
    <property type="protein sequence ID" value="MFD1411703.1"/>
    <property type="molecule type" value="Genomic_DNA"/>
</dbReference>
<accession>A0ABW4BPF4</accession>
<dbReference type="InterPro" id="IPR016130">
    <property type="entry name" value="Tyr_Pase_AS"/>
</dbReference>
<evidence type="ECO:0000313" key="1">
    <source>
        <dbReference type="EMBL" id="MFD1411703.1"/>
    </source>
</evidence>
<proteinExistence type="predicted"/>
<protein>
    <submittedName>
        <fullName evidence="1">Tyrosine-protein phosphatase</fullName>
        <ecNumber evidence="1">3.1.3.48</ecNumber>
    </submittedName>
</protein>
<reference evidence="2" key="1">
    <citation type="journal article" date="2019" name="Int. J. Syst. Evol. Microbiol.">
        <title>The Global Catalogue of Microorganisms (GCM) 10K type strain sequencing project: providing services to taxonomists for standard genome sequencing and annotation.</title>
        <authorList>
            <consortium name="The Broad Institute Genomics Platform"/>
            <consortium name="The Broad Institute Genome Sequencing Center for Infectious Disease"/>
            <person name="Wu L."/>
            <person name="Ma J."/>
        </authorList>
    </citation>
    <scope>NUCLEOTIDE SEQUENCE [LARGE SCALE GENOMIC DNA]</scope>
    <source>
        <strain evidence="2">CCM 8937</strain>
    </source>
</reference>
<evidence type="ECO:0000313" key="2">
    <source>
        <dbReference type="Proteomes" id="UP001597191"/>
    </source>
</evidence>